<protein>
    <submittedName>
        <fullName evidence="3">Uncharacterized protein</fullName>
    </submittedName>
</protein>
<evidence type="ECO:0000313" key="4">
    <source>
        <dbReference type="Proteomes" id="UP001210211"/>
    </source>
</evidence>
<evidence type="ECO:0000313" key="3">
    <source>
        <dbReference type="EMBL" id="KAJ3707090.1"/>
    </source>
</evidence>
<gene>
    <name evidence="3" type="ORF">LUZ61_010795</name>
</gene>
<dbReference type="EMBL" id="JAMRDG010000001">
    <property type="protein sequence ID" value="KAJ3707090.1"/>
    <property type="molecule type" value="Genomic_DNA"/>
</dbReference>
<dbReference type="PANTHER" id="PTHR36779">
    <property type="entry name" value="OSJNBA0083N12.13 PROTEIN"/>
    <property type="match status" value="1"/>
</dbReference>
<dbReference type="Proteomes" id="UP001210211">
    <property type="component" value="Unassembled WGS sequence"/>
</dbReference>
<feature type="transmembrane region" description="Helical" evidence="2">
    <location>
        <begin position="245"/>
        <end position="266"/>
    </location>
</feature>
<feature type="compositionally biased region" description="Basic and acidic residues" evidence="1">
    <location>
        <begin position="1"/>
        <end position="11"/>
    </location>
</feature>
<sequence length="327" mass="37010">MDPSDPSKDRSEEEQEPEPEPDRETQAGGERGARRSAKRSLRLLIRCLVSFGFSIIGSFLFSLLIGIAALSIGNLSASTSVSVPSTCKILSSSVDIRSSKICELGLLNYKTKHVLYPSEKRRFQCHDDYYWASIFQVEYKEYFSGQTFQAVAEAPKEALPHYCRPDFSTAWLAQSKFKVNETYNCRYTLGNWKADIYSDNKLFNCQAEEPSLIELIRRLSILFIQSSLSYNVGARQMLRYTSVGVVTGILSGALVSFIGAFFLRSIQRLSLCISNKNGIGRAFATRFWRICLFVAYFSVLGWITIQYSRFIGLKKLVLGFGLKDWLI</sequence>
<keyword evidence="4" id="KW-1185">Reference proteome</keyword>
<reference evidence="3 4" key="1">
    <citation type="journal article" date="2022" name="Cell">
        <title>Repeat-based holocentromeres influence genome architecture and karyotype evolution.</title>
        <authorList>
            <person name="Hofstatter P.G."/>
            <person name="Thangavel G."/>
            <person name="Lux T."/>
            <person name="Neumann P."/>
            <person name="Vondrak T."/>
            <person name="Novak P."/>
            <person name="Zhang M."/>
            <person name="Costa L."/>
            <person name="Castellani M."/>
            <person name="Scott A."/>
            <person name="Toegelov H."/>
            <person name="Fuchs J."/>
            <person name="Mata-Sucre Y."/>
            <person name="Dias Y."/>
            <person name="Vanzela A.L.L."/>
            <person name="Huettel B."/>
            <person name="Almeida C.C.S."/>
            <person name="Simkova H."/>
            <person name="Souza G."/>
            <person name="Pedrosa-Harand A."/>
            <person name="Macas J."/>
            <person name="Mayer K.F.X."/>
            <person name="Houben A."/>
            <person name="Marques A."/>
        </authorList>
    </citation>
    <scope>NUCLEOTIDE SEQUENCE [LARGE SCALE GENOMIC DNA]</scope>
    <source>
        <strain evidence="3">RhyTen1mFocal</strain>
    </source>
</reference>
<evidence type="ECO:0000256" key="1">
    <source>
        <dbReference type="SAM" id="MobiDB-lite"/>
    </source>
</evidence>
<feature type="transmembrane region" description="Helical" evidence="2">
    <location>
        <begin position="43"/>
        <end position="70"/>
    </location>
</feature>
<evidence type="ECO:0000256" key="2">
    <source>
        <dbReference type="SAM" id="Phobius"/>
    </source>
</evidence>
<keyword evidence="2" id="KW-1133">Transmembrane helix</keyword>
<keyword evidence="2" id="KW-0812">Transmembrane</keyword>
<dbReference type="AlphaFoldDB" id="A0AAD5ZZX2"/>
<name>A0AAD5ZZX2_9POAL</name>
<organism evidence="3 4">
    <name type="scientific">Rhynchospora tenuis</name>
    <dbReference type="NCBI Taxonomy" id="198213"/>
    <lineage>
        <taxon>Eukaryota</taxon>
        <taxon>Viridiplantae</taxon>
        <taxon>Streptophyta</taxon>
        <taxon>Embryophyta</taxon>
        <taxon>Tracheophyta</taxon>
        <taxon>Spermatophyta</taxon>
        <taxon>Magnoliopsida</taxon>
        <taxon>Liliopsida</taxon>
        <taxon>Poales</taxon>
        <taxon>Cyperaceae</taxon>
        <taxon>Cyperoideae</taxon>
        <taxon>Rhynchosporeae</taxon>
        <taxon>Rhynchospora</taxon>
    </lineage>
</organism>
<accession>A0AAD5ZZX2</accession>
<keyword evidence="2" id="KW-0472">Membrane</keyword>
<feature type="transmembrane region" description="Helical" evidence="2">
    <location>
        <begin position="287"/>
        <end position="305"/>
    </location>
</feature>
<proteinExistence type="predicted"/>
<dbReference type="PANTHER" id="PTHR36779:SF1">
    <property type="entry name" value="OS04G0600400 PROTEIN"/>
    <property type="match status" value="1"/>
</dbReference>
<feature type="region of interest" description="Disordered" evidence="1">
    <location>
        <begin position="1"/>
        <end position="33"/>
    </location>
</feature>
<comment type="caution">
    <text evidence="3">The sequence shown here is derived from an EMBL/GenBank/DDBJ whole genome shotgun (WGS) entry which is preliminary data.</text>
</comment>